<evidence type="ECO:0000256" key="4">
    <source>
        <dbReference type="ARBA" id="ARBA00022833"/>
    </source>
</evidence>
<evidence type="ECO:0000259" key="7">
    <source>
        <dbReference type="PROSITE" id="PS50157"/>
    </source>
</evidence>
<evidence type="ECO:0000256" key="5">
    <source>
        <dbReference type="PROSITE-ProRule" id="PRU00042"/>
    </source>
</evidence>
<dbReference type="SMART" id="SM00355">
    <property type="entry name" value="ZnF_C2H2"/>
    <property type="match status" value="13"/>
</dbReference>
<name>A0AAE0ZH75_9GAST</name>
<dbReference type="GO" id="GO:0008270">
    <property type="term" value="F:zinc ion binding"/>
    <property type="evidence" value="ECO:0007669"/>
    <property type="project" value="UniProtKB-KW"/>
</dbReference>
<keyword evidence="9" id="KW-1185">Reference proteome</keyword>
<feature type="domain" description="C2H2-type" evidence="7">
    <location>
        <begin position="544"/>
        <end position="572"/>
    </location>
</feature>
<reference evidence="8" key="1">
    <citation type="journal article" date="2023" name="G3 (Bethesda)">
        <title>A reference genome for the long-term kleptoplast-retaining sea slug Elysia crispata morphotype clarki.</title>
        <authorList>
            <person name="Eastman K.E."/>
            <person name="Pendleton A.L."/>
            <person name="Shaikh M.A."/>
            <person name="Suttiyut T."/>
            <person name="Ogas R."/>
            <person name="Tomko P."/>
            <person name="Gavelis G."/>
            <person name="Widhalm J.R."/>
            <person name="Wisecaver J.H."/>
        </authorList>
    </citation>
    <scope>NUCLEOTIDE SEQUENCE</scope>
    <source>
        <strain evidence="8">ECLA1</strain>
    </source>
</reference>
<sequence>MSDCLETTPRVTYGAEPTHDGDDCQLTLADSFSELSQPLTVSVVDNAALSSEDPQLCEVFSCLFCEHFVTGEVSLSLHLAEAHMCRSLFFCTECDYQCSVKELFAIHVTSHVSVSCEEVRSCGNDGKVAQAEVIIKQETREDPDGGQHNIMSGPDVSPVKTKIRKRKKNSASSKFTKYHSLDESMQQEELEKQANNEDTNISNTLPNLTLRRKDLNIHEDCSSKRSKSKFETFQELLKALRSTPRVILDVPEHSFSGCEKFSCFFCGYFTRRFQYFKDHFMKHFDLTPFVCEFCCAGFVNKRRLQVHLNTVHAKERQFLCTYCPYAAKSLECLKKHELFKHPRDEDLKYECPDCLLKFALKQQLQLHQHLKHKLHKKFLCDLCNFSSNHLTTFQSHMNRHLGQTFLCPVCGIAYCSKYLLNRHLQTHNSANVFKCDHCPFSSNRRQGLRIHMRVHTNERPYQCSLCSYQAKSSGAVRVHMVKHYSERKFSCIQCDKTFKFKHHLERHLEQHSGMMMACHLCDYRAPSTASYQRHMLLHDPNRRRNCSLCERYFATPGELNHHMRKVHSVTDAWTALEN</sequence>
<feature type="region of interest" description="Disordered" evidence="6">
    <location>
        <begin position="184"/>
        <end position="203"/>
    </location>
</feature>
<feature type="domain" description="C2H2-type" evidence="7">
    <location>
        <begin position="489"/>
        <end position="516"/>
    </location>
</feature>
<dbReference type="InterPro" id="IPR013087">
    <property type="entry name" value="Znf_C2H2_type"/>
</dbReference>
<dbReference type="PROSITE" id="PS50157">
    <property type="entry name" value="ZINC_FINGER_C2H2_2"/>
    <property type="match status" value="7"/>
</dbReference>
<feature type="domain" description="C2H2-type" evidence="7">
    <location>
        <begin position="349"/>
        <end position="377"/>
    </location>
</feature>
<keyword evidence="2" id="KW-0677">Repeat</keyword>
<evidence type="ECO:0000313" key="8">
    <source>
        <dbReference type="EMBL" id="KAK3769135.1"/>
    </source>
</evidence>
<dbReference type="PROSITE" id="PS00028">
    <property type="entry name" value="ZINC_FINGER_C2H2_1"/>
    <property type="match status" value="4"/>
</dbReference>
<evidence type="ECO:0000256" key="6">
    <source>
        <dbReference type="SAM" id="MobiDB-lite"/>
    </source>
</evidence>
<dbReference type="Pfam" id="PF13894">
    <property type="entry name" value="zf-C2H2_4"/>
    <property type="match status" value="1"/>
</dbReference>
<feature type="domain" description="C2H2-type" evidence="7">
    <location>
        <begin position="433"/>
        <end position="460"/>
    </location>
</feature>
<dbReference type="PANTHER" id="PTHR24379">
    <property type="entry name" value="KRAB AND ZINC FINGER DOMAIN-CONTAINING"/>
    <property type="match status" value="1"/>
</dbReference>
<dbReference type="PANTHER" id="PTHR24379:SF121">
    <property type="entry name" value="C2H2-TYPE DOMAIN-CONTAINING PROTEIN"/>
    <property type="match status" value="1"/>
</dbReference>
<evidence type="ECO:0000256" key="3">
    <source>
        <dbReference type="ARBA" id="ARBA00022771"/>
    </source>
</evidence>
<dbReference type="Proteomes" id="UP001283361">
    <property type="component" value="Unassembled WGS sequence"/>
</dbReference>
<evidence type="ECO:0000256" key="2">
    <source>
        <dbReference type="ARBA" id="ARBA00022737"/>
    </source>
</evidence>
<organism evidence="8 9">
    <name type="scientific">Elysia crispata</name>
    <name type="common">lettuce slug</name>
    <dbReference type="NCBI Taxonomy" id="231223"/>
    <lineage>
        <taxon>Eukaryota</taxon>
        <taxon>Metazoa</taxon>
        <taxon>Spiralia</taxon>
        <taxon>Lophotrochozoa</taxon>
        <taxon>Mollusca</taxon>
        <taxon>Gastropoda</taxon>
        <taxon>Heterobranchia</taxon>
        <taxon>Euthyneura</taxon>
        <taxon>Panpulmonata</taxon>
        <taxon>Sacoglossa</taxon>
        <taxon>Placobranchoidea</taxon>
        <taxon>Plakobranchidae</taxon>
        <taxon>Elysia</taxon>
    </lineage>
</organism>
<comment type="caution">
    <text evidence="8">The sequence shown here is derived from an EMBL/GenBank/DDBJ whole genome shotgun (WGS) entry which is preliminary data.</text>
</comment>
<protein>
    <recommendedName>
        <fullName evidence="7">C2H2-type domain-containing protein</fullName>
    </recommendedName>
</protein>
<accession>A0AAE0ZH75</accession>
<dbReference type="Pfam" id="PF00096">
    <property type="entry name" value="zf-C2H2"/>
    <property type="match status" value="2"/>
</dbReference>
<feature type="domain" description="C2H2-type" evidence="7">
    <location>
        <begin position="405"/>
        <end position="432"/>
    </location>
</feature>
<proteinExistence type="predicted"/>
<feature type="region of interest" description="Disordered" evidence="6">
    <location>
        <begin position="138"/>
        <end position="174"/>
    </location>
</feature>
<dbReference type="SUPFAM" id="SSF57667">
    <property type="entry name" value="beta-beta-alpha zinc fingers"/>
    <property type="match status" value="5"/>
</dbReference>
<feature type="domain" description="C2H2-type" evidence="7">
    <location>
        <begin position="289"/>
        <end position="317"/>
    </location>
</feature>
<dbReference type="InterPro" id="IPR036236">
    <property type="entry name" value="Znf_C2H2_sf"/>
</dbReference>
<dbReference type="Gene3D" id="3.30.160.60">
    <property type="entry name" value="Classic Zinc Finger"/>
    <property type="match status" value="6"/>
</dbReference>
<dbReference type="EMBL" id="JAWDGP010003964">
    <property type="protein sequence ID" value="KAK3769135.1"/>
    <property type="molecule type" value="Genomic_DNA"/>
</dbReference>
<evidence type="ECO:0000256" key="1">
    <source>
        <dbReference type="ARBA" id="ARBA00022723"/>
    </source>
</evidence>
<feature type="domain" description="C2H2-type" evidence="7">
    <location>
        <begin position="461"/>
        <end position="488"/>
    </location>
</feature>
<dbReference type="AlphaFoldDB" id="A0AAE0ZH75"/>
<gene>
    <name evidence="8" type="ORF">RRG08_067112</name>
</gene>
<evidence type="ECO:0000313" key="9">
    <source>
        <dbReference type="Proteomes" id="UP001283361"/>
    </source>
</evidence>
<keyword evidence="3 5" id="KW-0863">Zinc-finger</keyword>
<keyword evidence="1" id="KW-0479">Metal-binding</keyword>
<keyword evidence="4" id="KW-0862">Zinc</keyword>